<feature type="domain" description="Glycosyl hydrolase family 32 C-terminal" evidence="6">
    <location>
        <begin position="741"/>
        <end position="895"/>
    </location>
</feature>
<dbReference type="RefSeq" id="WP_380678127.1">
    <property type="nucleotide sequence ID" value="NZ_CP173186.1"/>
</dbReference>
<evidence type="ECO:0000313" key="8">
    <source>
        <dbReference type="Proteomes" id="UP001589792"/>
    </source>
</evidence>
<keyword evidence="4" id="KW-0732">Signal</keyword>
<sequence>MMQVYFQNKIFISGLVLAVSSALLSGCDNSSNSNGSSSNSPSEPHTQSSYLEKYRPQLQFTAAKNWQNDPNGLVYYDGEYHLFYQYNPNGTGWGYMSWGHAVSTDLVHWQELPIALEAKEDAAGKIPEMFFSGSAVVDTNNTSGLGEPGKPAMVAIFTSYYPSDITLANGKAIAGGTQAQSIAYSLDKGRTWKLYDNNPVLPLPPTGYEDQFKEFRDPKVFWYEPEKKWVMVAVLATQHKTVLYSSPNLREWEFMSEFGPANATAGVWECPDLFELPLDGDHTKSKWVMIVNLNPGGPVGGSGSQYFVGNFDGTAFTADEASLFGSEPPAGTIIENFEGNYNSVAWAATGEQTGAYLSQGNNPGQGGVSQFQGAQLLNTFIGSDNTTGTVTSPPFKITDKYINLMVGGGNHPHDPASTLERELPAGEPLFSGADFEGADNVTYSELGWSADGDFINQPASTGTILDQQQVSGFLGARLVNSFFGKLINKDDGDNAVGSLTSPAFTISKPYINFLVGGGNNPYSKENATAVVLLVNGEVKRSATGNNSESLNWANWDVSEFQGQQAKIAIIDENSGGWGHILADNFIASDVAAKPISSETTVNLLVNDNIVFSATGSDAEALSWRSWNVAALQGETAQIRVIDNNTGGWGHILVDEIVQSEQPKQTANWSDFGSDYYAAVSWNGVPDGKRYWLAWMSNWSYAGSVPTTPWRGGQTLVRELKLQTIGNQIKLTQVPVESMTQLRDKPLYSVKEQTLLAPGDKLLADAGIQGQVYEIEAKIRPENATEVGFMLRSGNNGEVTLVGYDALAGEVYVDRSKSGDSSFDANFAAKHSAPLPLQDDKTLKLRIIVDTSSVTVFSGDGDVVLTDLIFPDPASTGIEIYSKGGTASVDSMTIWPLKSIWADK</sequence>
<reference evidence="7 8" key="1">
    <citation type="submission" date="2024-09" db="EMBL/GenBank/DDBJ databases">
        <authorList>
            <person name="Sun Q."/>
            <person name="Mori K."/>
        </authorList>
    </citation>
    <scope>NUCLEOTIDE SEQUENCE [LARGE SCALE GENOMIC DNA]</scope>
    <source>
        <strain evidence="7 8">CCM 8626</strain>
    </source>
</reference>
<dbReference type="SUPFAM" id="SSF75005">
    <property type="entry name" value="Arabinanase/levansucrase/invertase"/>
    <property type="match status" value="1"/>
</dbReference>
<evidence type="ECO:0000256" key="4">
    <source>
        <dbReference type="SAM" id="SignalP"/>
    </source>
</evidence>
<evidence type="ECO:0000259" key="6">
    <source>
        <dbReference type="Pfam" id="PF08244"/>
    </source>
</evidence>
<feature type="domain" description="Glycosyl hydrolase family 32 N-terminal" evidence="5">
    <location>
        <begin position="60"/>
        <end position="321"/>
    </location>
</feature>
<evidence type="ECO:0000256" key="3">
    <source>
        <dbReference type="ARBA" id="ARBA00023295"/>
    </source>
</evidence>
<evidence type="ECO:0000256" key="2">
    <source>
        <dbReference type="ARBA" id="ARBA00022801"/>
    </source>
</evidence>
<feature type="chain" id="PRO_5047066460" evidence="4">
    <location>
        <begin position="19"/>
        <end position="903"/>
    </location>
</feature>
<dbReference type="Proteomes" id="UP001589792">
    <property type="component" value="Unassembled WGS sequence"/>
</dbReference>
<dbReference type="InterPro" id="IPR001362">
    <property type="entry name" value="Glyco_hydro_32"/>
</dbReference>
<dbReference type="EMBL" id="JBHLXG010000018">
    <property type="protein sequence ID" value="MFC0228488.1"/>
    <property type="molecule type" value="Genomic_DNA"/>
</dbReference>
<dbReference type="PANTHER" id="PTHR42800:SF1">
    <property type="entry name" value="EXOINULINASE INUD (AFU_ORTHOLOGUE AFUA_5G00480)"/>
    <property type="match status" value="1"/>
</dbReference>
<proteinExistence type="inferred from homology"/>
<feature type="domain" description="Glycosyl hydrolase family 32 N-terminal" evidence="5">
    <location>
        <begin position="661"/>
        <end position="734"/>
    </location>
</feature>
<dbReference type="InterPro" id="IPR023296">
    <property type="entry name" value="Glyco_hydro_beta-prop_sf"/>
</dbReference>
<evidence type="ECO:0000313" key="7">
    <source>
        <dbReference type="EMBL" id="MFC0228488.1"/>
    </source>
</evidence>
<dbReference type="CDD" id="cd18622">
    <property type="entry name" value="GH32_Inu-like"/>
    <property type="match status" value="1"/>
</dbReference>
<keyword evidence="2" id="KW-0378">Hydrolase</keyword>
<dbReference type="Pfam" id="PF00251">
    <property type="entry name" value="Glyco_hydro_32N"/>
    <property type="match status" value="2"/>
</dbReference>
<dbReference type="InterPro" id="IPR013320">
    <property type="entry name" value="ConA-like_dom_sf"/>
</dbReference>
<dbReference type="SMART" id="SM00640">
    <property type="entry name" value="Glyco_32"/>
    <property type="match status" value="1"/>
</dbReference>
<dbReference type="Gene3D" id="2.60.120.560">
    <property type="entry name" value="Exo-inulinase, domain 1"/>
    <property type="match status" value="1"/>
</dbReference>
<dbReference type="InterPro" id="IPR013148">
    <property type="entry name" value="Glyco_hydro_32_N"/>
</dbReference>
<dbReference type="InterPro" id="IPR013189">
    <property type="entry name" value="Glyco_hydro_32_C"/>
</dbReference>
<keyword evidence="8" id="KW-1185">Reference proteome</keyword>
<accession>A0ABV6EHZ9</accession>
<evidence type="ECO:0000259" key="5">
    <source>
        <dbReference type="Pfam" id="PF00251"/>
    </source>
</evidence>
<dbReference type="Gene3D" id="2.115.10.20">
    <property type="entry name" value="Glycosyl hydrolase domain, family 43"/>
    <property type="match status" value="2"/>
</dbReference>
<dbReference type="PANTHER" id="PTHR42800">
    <property type="entry name" value="EXOINULINASE INUD (AFU_ORTHOLOGUE AFUA_5G00480)"/>
    <property type="match status" value="1"/>
</dbReference>
<gene>
    <name evidence="7" type="ORF">ACFFJ3_18625</name>
</gene>
<dbReference type="Pfam" id="PF08244">
    <property type="entry name" value="Glyco_hydro_32C"/>
    <property type="match status" value="1"/>
</dbReference>
<comment type="similarity">
    <text evidence="1">Belongs to the glycosyl hydrolase 32 family.</text>
</comment>
<dbReference type="SUPFAM" id="SSF49899">
    <property type="entry name" value="Concanavalin A-like lectins/glucanases"/>
    <property type="match status" value="1"/>
</dbReference>
<name>A0ABV6EHZ9_9GAMM</name>
<comment type="caution">
    <text evidence="7">The sequence shown here is derived from an EMBL/GenBank/DDBJ whole genome shotgun (WGS) entry which is preliminary data.</text>
</comment>
<evidence type="ECO:0000256" key="1">
    <source>
        <dbReference type="ARBA" id="ARBA00009902"/>
    </source>
</evidence>
<protein>
    <submittedName>
        <fullName evidence="7">GH32 C-terminal domain-containing protein</fullName>
    </submittedName>
</protein>
<keyword evidence="3" id="KW-0326">Glycosidase</keyword>
<organism evidence="7 8">
    <name type="scientific">Serratia aquatilis</name>
    <dbReference type="NCBI Taxonomy" id="1737515"/>
    <lineage>
        <taxon>Bacteria</taxon>
        <taxon>Pseudomonadati</taxon>
        <taxon>Pseudomonadota</taxon>
        <taxon>Gammaproteobacteria</taxon>
        <taxon>Enterobacterales</taxon>
        <taxon>Yersiniaceae</taxon>
        <taxon>Serratia</taxon>
    </lineage>
</organism>
<feature type="signal peptide" evidence="4">
    <location>
        <begin position="1"/>
        <end position="18"/>
    </location>
</feature>